<keyword evidence="10" id="KW-0539">Nucleus</keyword>
<evidence type="ECO:0000256" key="10">
    <source>
        <dbReference type="ARBA" id="ARBA00023242"/>
    </source>
</evidence>
<evidence type="ECO:0000313" key="12">
    <source>
        <dbReference type="EMBL" id="KAJ2008065.1"/>
    </source>
</evidence>
<dbReference type="GO" id="GO:0005737">
    <property type="term" value="C:cytoplasm"/>
    <property type="evidence" value="ECO:0007669"/>
    <property type="project" value="UniProtKB-SubCell"/>
</dbReference>
<dbReference type="SMART" id="SM00504">
    <property type="entry name" value="Ubox"/>
    <property type="match status" value="1"/>
</dbReference>
<keyword evidence="7" id="KW-0963">Cytoplasm</keyword>
<dbReference type="InterPro" id="IPR003613">
    <property type="entry name" value="Ubox_domain"/>
</dbReference>
<dbReference type="EMBL" id="JANBQF010000012">
    <property type="protein sequence ID" value="KAJ2008065.1"/>
    <property type="molecule type" value="Genomic_DNA"/>
</dbReference>
<evidence type="ECO:0000256" key="1">
    <source>
        <dbReference type="ARBA" id="ARBA00000900"/>
    </source>
</evidence>
<evidence type="ECO:0000256" key="9">
    <source>
        <dbReference type="ARBA" id="ARBA00022786"/>
    </source>
</evidence>
<evidence type="ECO:0000256" key="7">
    <source>
        <dbReference type="ARBA" id="ARBA00022490"/>
    </source>
</evidence>
<keyword evidence="9" id="KW-0833">Ubl conjugation pathway</keyword>
<dbReference type="PANTHER" id="PTHR13931:SF2">
    <property type="entry name" value="UBIQUITIN CONJUGATION FACTOR E4 B"/>
    <property type="match status" value="1"/>
</dbReference>
<dbReference type="GO" id="GO:0036503">
    <property type="term" value="P:ERAD pathway"/>
    <property type="evidence" value="ECO:0007669"/>
    <property type="project" value="InterPro"/>
</dbReference>
<dbReference type="InterPro" id="IPR019474">
    <property type="entry name" value="Ub_conjug_fac_E4_core"/>
</dbReference>
<dbReference type="GO" id="GO:0000151">
    <property type="term" value="C:ubiquitin ligase complex"/>
    <property type="evidence" value="ECO:0007669"/>
    <property type="project" value="InterPro"/>
</dbReference>
<comment type="similarity">
    <text evidence="5">Belongs to the ubiquitin conjugation factor E4 family.</text>
</comment>
<sequence length="1070" mass="118051">MSTPTPEKTLEQWQDDAFSSILSVTLDDSNAKRRGRQFLGGVARELREEGQAVLITRATLERVLVARLEADDAGVFDYLAAAWRGVRAVAGNLAGAKGRALDAGVRAARVAALRDLQALAVSYMGLALQAPDVFAQVGRPGQRAIVDALLAAPGGDDVDAAAMPELLAELAARFAHDGLPEVLAPVVRELGLRLLARANRSLLQPGFRRVLEALDALTAHAHVAQALVRMPTFDPPDCTGRRVQTGSALGAFLGLGAFPSSDAAIVQTYYVDAPARSPPDRDALHAGLRTTVGFLQTALFAVCNRLVRAGADERGALTRYTLRALATNAQRAGMQADAAKVVDDAFADNLAAVWLRLCEPFTSDARLARIARVSADWVPARAMRRADAAGLDDEQGLVAAFWRELTRVNADQQRVDSYLDRRQQELADSGVAPPGFVADCFFATAAALHLGPLAAISQYTEKLNALARFKREIARIQAAPELLPPAQRASLPAAIQRWNEQLLALQREKIALDAQVLDPRRLCNALVFYRFTMCFLLRLVDAHGAFPHAGAFAMPAESSDAASADAPAVPEPLAMLPQFIIEDVIEFIVFLTTHSPDTLIDSAAQGGGNDLRTFYDVLPLFAVVFLARPAYIRSPHLKARIVDVLHMLTYRDPREDDDYVDTLGGNLQDIVRLHPAIEQFQQSLDSNELARAYLVPALLRLYVDIEQTGSSSQFYEKFNVRYHIARTLRSLWARGRSYVEATRRFFMLQQQTSTDQAALSTTTGSLRKDQQVIEEFVARLMTDTTYLLDESLSKLAVIRDIEKNQDDASRNSTGEQMEEATTQRLQEAERMARSLVSLAHETVHMLAYLSNLVPRPFQAGEVVDRLAAMLNYNLKQLAGPKCSNLRVRDMKDRFSFNPRVLLSEITSVYIHLGLNGKGAQNQEAVDKFVVAVVNDDRSYSPNLFQEAYAILERRSLKDDRSLARLLAFAAKCKDAKIDSKIIDYLESQAPEEYLDPLLASLITDPVRLPTSGNIMDLSAIKGQLLSDPRDPFNRAHLTIDMLEPLPELKDEITRWRAQKVAEYNDQQRPQ</sequence>
<name>A0A9W8EHI2_9FUNG</name>
<dbReference type="SUPFAM" id="SSF57850">
    <property type="entry name" value="RING/U-box"/>
    <property type="match status" value="1"/>
</dbReference>
<keyword evidence="13" id="KW-1185">Reference proteome</keyword>
<dbReference type="GO" id="GO:0006511">
    <property type="term" value="P:ubiquitin-dependent protein catabolic process"/>
    <property type="evidence" value="ECO:0007669"/>
    <property type="project" value="InterPro"/>
</dbReference>
<evidence type="ECO:0000256" key="6">
    <source>
        <dbReference type="ARBA" id="ARBA00012483"/>
    </source>
</evidence>
<evidence type="ECO:0000256" key="5">
    <source>
        <dbReference type="ARBA" id="ARBA00007434"/>
    </source>
</evidence>
<evidence type="ECO:0000259" key="11">
    <source>
        <dbReference type="PROSITE" id="PS51698"/>
    </source>
</evidence>
<proteinExistence type="inferred from homology"/>
<reference evidence="12" key="1">
    <citation type="submission" date="2022-07" db="EMBL/GenBank/DDBJ databases">
        <title>Phylogenomic reconstructions and comparative analyses of Kickxellomycotina fungi.</title>
        <authorList>
            <person name="Reynolds N.K."/>
            <person name="Stajich J.E."/>
            <person name="Barry K."/>
            <person name="Grigoriev I.V."/>
            <person name="Crous P."/>
            <person name="Smith M.E."/>
        </authorList>
    </citation>
    <scope>NUCLEOTIDE SEQUENCE</scope>
    <source>
        <strain evidence="12">IMI 214461</strain>
    </source>
</reference>
<dbReference type="Pfam" id="PF10408">
    <property type="entry name" value="Ufd2P_core"/>
    <property type="match status" value="1"/>
</dbReference>
<dbReference type="Gene3D" id="3.30.40.10">
    <property type="entry name" value="Zinc/RING finger domain, C3HC4 (zinc finger)"/>
    <property type="match status" value="1"/>
</dbReference>
<dbReference type="Proteomes" id="UP001150907">
    <property type="component" value="Unassembled WGS sequence"/>
</dbReference>
<keyword evidence="12" id="KW-0012">Acyltransferase</keyword>
<keyword evidence="8 12" id="KW-0808">Transferase</keyword>
<comment type="pathway">
    <text evidence="4">Protein modification; protein ubiquitination.</text>
</comment>
<accession>A0A9W8EHI2</accession>
<dbReference type="FunFam" id="3.30.40.10:FF:000055">
    <property type="entry name" value="Ubiquitin conjugation factor e4 a"/>
    <property type="match status" value="1"/>
</dbReference>
<dbReference type="InterPro" id="IPR013083">
    <property type="entry name" value="Znf_RING/FYVE/PHD"/>
</dbReference>
<dbReference type="GO" id="GO:0034450">
    <property type="term" value="F:ubiquitin-ubiquitin ligase activity"/>
    <property type="evidence" value="ECO:0007669"/>
    <property type="project" value="InterPro"/>
</dbReference>
<evidence type="ECO:0000256" key="2">
    <source>
        <dbReference type="ARBA" id="ARBA00004123"/>
    </source>
</evidence>
<evidence type="ECO:0000256" key="4">
    <source>
        <dbReference type="ARBA" id="ARBA00004906"/>
    </source>
</evidence>
<comment type="subcellular location">
    <subcellularLocation>
        <location evidence="3">Cytoplasm</location>
    </subcellularLocation>
    <subcellularLocation>
        <location evidence="2">Nucleus</location>
    </subcellularLocation>
</comment>
<dbReference type="PROSITE" id="PS51698">
    <property type="entry name" value="U_BOX"/>
    <property type="match status" value="1"/>
</dbReference>
<feature type="domain" description="U-box" evidence="11">
    <location>
        <begin position="988"/>
        <end position="1062"/>
    </location>
</feature>
<evidence type="ECO:0000256" key="3">
    <source>
        <dbReference type="ARBA" id="ARBA00004496"/>
    </source>
</evidence>
<dbReference type="OrthoDB" id="20295at2759"/>
<dbReference type="Pfam" id="PF04564">
    <property type="entry name" value="U-box"/>
    <property type="match status" value="1"/>
</dbReference>
<comment type="caution">
    <text evidence="12">The sequence shown here is derived from an EMBL/GenBank/DDBJ whole genome shotgun (WGS) entry which is preliminary data.</text>
</comment>
<protein>
    <recommendedName>
        <fullName evidence="6">RING-type E3 ubiquitin transferase</fullName>
        <ecNumber evidence="6">2.3.2.27</ecNumber>
    </recommendedName>
</protein>
<gene>
    <name evidence="12" type="primary">UFD2</name>
    <name evidence="12" type="ORF">H4R26_000409</name>
</gene>
<dbReference type="EC" id="2.3.2.27" evidence="6"/>
<dbReference type="GO" id="GO:0000209">
    <property type="term" value="P:protein polyubiquitination"/>
    <property type="evidence" value="ECO:0007669"/>
    <property type="project" value="TreeGrafter"/>
</dbReference>
<dbReference type="AlphaFoldDB" id="A0A9W8EHI2"/>
<dbReference type="PANTHER" id="PTHR13931">
    <property type="entry name" value="UBIQUITINATION FACTOR E4"/>
    <property type="match status" value="1"/>
</dbReference>
<dbReference type="GO" id="GO:0005634">
    <property type="term" value="C:nucleus"/>
    <property type="evidence" value="ECO:0007669"/>
    <property type="project" value="UniProtKB-SubCell"/>
</dbReference>
<comment type="catalytic activity">
    <reaction evidence="1">
        <text>S-ubiquitinyl-[E2 ubiquitin-conjugating enzyme]-L-cysteine + [acceptor protein]-L-lysine = [E2 ubiquitin-conjugating enzyme]-L-cysteine + N(6)-ubiquitinyl-[acceptor protein]-L-lysine.</text>
        <dbReference type="EC" id="2.3.2.27"/>
    </reaction>
</comment>
<dbReference type="InterPro" id="IPR045132">
    <property type="entry name" value="UBE4"/>
</dbReference>
<evidence type="ECO:0000313" key="13">
    <source>
        <dbReference type="Proteomes" id="UP001150907"/>
    </source>
</evidence>
<evidence type="ECO:0000256" key="8">
    <source>
        <dbReference type="ARBA" id="ARBA00022679"/>
    </source>
</evidence>
<organism evidence="12 13">
    <name type="scientific">Coemansia thaxteri</name>
    <dbReference type="NCBI Taxonomy" id="2663907"/>
    <lineage>
        <taxon>Eukaryota</taxon>
        <taxon>Fungi</taxon>
        <taxon>Fungi incertae sedis</taxon>
        <taxon>Zoopagomycota</taxon>
        <taxon>Kickxellomycotina</taxon>
        <taxon>Kickxellomycetes</taxon>
        <taxon>Kickxellales</taxon>
        <taxon>Kickxellaceae</taxon>
        <taxon>Coemansia</taxon>
    </lineage>
</organism>